<gene>
    <name evidence="7" type="ORF">PENTCL1PPCAC_1927</name>
</gene>
<evidence type="ECO:0000259" key="6">
    <source>
        <dbReference type="Pfam" id="PF25789"/>
    </source>
</evidence>
<evidence type="ECO:0000313" key="8">
    <source>
        <dbReference type="Proteomes" id="UP001432027"/>
    </source>
</evidence>
<dbReference type="PANTHER" id="PTHR21373:SF0">
    <property type="entry name" value="N-ALPHA-ACETYLTRANSFERASE 35, NATC AUXILIARY SUBUNIT"/>
    <property type="match status" value="1"/>
</dbReference>
<name>A0AAV5S9C4_9BILA</name>
<evidence type="ECO:0000256" key="2">
    <source>
        <dbReference type="ARBA" id="ARBA00006289"/>
    </source>
</evidence>
<organism evidence="7 8">
    <name type="scientific">Pristionchus entomophagus</name>
    <dbReference type="NCBI Taxonomy" id="358040"/>
    <lineage>
        <taxon>Eukaryota</taxon>
        <taxon>Metazoa</taxon>
        <taxon>Ecdysozoa</taxon>
        <taxon>Nematoda</taxon>
        <taxon>Chromadorea</taxon>
        <taxon>Rhabditida</taxon>
        <taxon>Rhabditina</taxon>
        <taxon>Diplogasteromorpha</taxon>
        <taxon>Diplogasteroidea</taxon>
        <taxon>Neodiplogasteridae</taxon>
        <taxon>Pristionchus</taxon>
    </lineage>
</organism>
<feature type="domain" description="NAA35-like TPR repeats" evidence="6">
    <location>
        <begin position="357"/>
        <end position="737"/>
    </location>
</feature>
<evidence type="ECO:0000256" key="1">
    <source>
        <dbReference type="ARBA" id="ARBA00004496"/>
    </source>
</evidence>
<evidence type="ECO:0000256" key="3">
    <source>
        <dbReference type="ARBA" id="ARBA00022490"/>
    </source>
</evidence>
<feature type="non-terminal residue" evidence="7">
    <location>
        <position position="1"/>
    </location>
</feature>
<accession>A0AAV5S9C4</accession>
<evidence type="ECO:0000313" key="7">
    <source>
        <dbReference type="EMBL" id="GMS79752.1"/>
    </source>
</evidence>
<keyword evidence="8" id="KW-1185">Reference proteome</keyword>
<dbReference type="GO" id="GO:0031417">
    <property type="term" value="C:NatC complex"/>
    <property type="evidence" value="ECO:0007669"/>
    <property type="project" value="InterPro"/>
</dbReference>
<dbReference type="InterPro" id="IPR057983">
    <property type="entry name" value="NAA35-like_N"/>
</dbReference>
<reference evidence="7" key="1">
    <citation type="submission" date="2023-10" db="EMBL/GenBank/DDBJ databases">
        <title>Genome assembly of Pristionchus species.</title>
        <authorList>
            <person name="Yoshida K."/>
            <person name="Sommer R.J."/>
        </authorList>
    </citation>
    <scope>NUCLEOTIDE SEQUENCE</scope>
    <source>
        <strain evidence="7">RS0144</strain>
    </source>
</reference>
<dbReference type="AlphaFoldDB" id="A0AAV5S9C4"/>
<dbReference type="Pfam" id="PF04112">
    <property type="entry name" value="Mak10"/>
    <property type="match status" value="1"/>
</dbReference>
<dbReference type="InterPro" id="IPR007244">
    <property type="entry name" value="Naa35_N"/>
</dbReference>
<comment type="caution">
    <text evidence="7">The sequence shown here is derived from an EMBL/GenBank/DDBJ whole genome shotgun (WGS) entry which is preliminary data.</text>
</comment>
<proteinExistence type="inferred from homology"/>
<dbReference type="EMBL" id="BTSX01000001">
    <property type="protein sequence ID" value="GMS79752.1"/>
    <property type="molecule type" value="Genomic_DNA"/>
</dbReference>
<feature type="domain" description="NAA35-like N-terminal" evidence="5">
    <location>
        <begin position="44"/>
        <end position="187"/>
    </location>
</feature>
<dbReference type="PANTHER" id="PTHR21373">
    <property type="entry name" value="GLUCOSE REPRESSIBLE PROTEIN MAK10"/>
    <property type="match status" value="1"/>
</dbReference>
<dbReference type="Pfam" id="PF25789">
    <property type="entry name" value="TPR_NAA35"/>
    <property type="match status" value="1"/>
</dbReference>
<comment type="subcellular location">
    <subcellularLocation>
        <location evidence="1">Cytoplasm</location>
    </subcellularLocation>
</comment>
<evidence type="ECO:0000256" key="4">
    <source>
        <dbReference type="ARBA" id="ARBA00030494"/>
    </source>
</evidence>
<comment type="similarity">
    <text evidence="2">Belongs to the MAK10 family.</text>
</comment>
<protein>
    <recommendedName>
        <fullName evidence="4">Protein MAK10 homolog</fullName>
    </recommendedName>
</protein>
<dbReference type="InterPro" id="IPR057982">
    <property type="entry name" value="TPR_NAA35"/>
</dbReference>
<dbReference type="Proteomes" id="UP001432027">
    <property type="component" value="Unassembled WGS sequence"/>
</dbReference>
<keyword evidence="3" id="KW-0963">Cytoplasm</keyword>
<evidence type="ECO:0000259" key="5">
    <source>
        <dbReference type="Pfam" id="PF04112"/>
    </source>
</evidence>
<sequence>SGEGQCSGPEEFNTSNEEREIAFTEDRIDITEEFFTAAAELPMGEMVCTERFTLAEAMSAIELMDPKMDGGCIKLREHPTVEDVVAEGWLRGMADDEVLATVDATLACLSSWLEGAFIAQTMHTNLLMTDPDVLSAACECQPEKEEKDRVPGRTLTALSHGLAHLVLIIRHTIGTASVCEEEDFAMQFPVRVQSSLSFDETLELIKDTEKTLQAVAKANKTRAPMLAAVLDRLVWVRTTLLAMQHMVIPRNGMYSQETQEPVCFRPRLKQAMEQLTISVDCASRFYETVEMGKMAPAGQDGDYGWLTCFIPDLNRRFLPPAFPRKSEFLTRRHGLHQLEKMSRRLYDISSTVPHVVNDVASIMQYLRTFCELESCALTRSTLQLVLLPNDERILGETLMGDILKESIKNHTGLPLLYQGSPSNKSEAVQEMFDDFIQDTVRVYLIVMQAFGHNTARQRDKIGVAFEDFAQLLMEADRVDQEATQVTEDFAQANNGDIKGPSPGSHIAAFMNVHTVRLVHWHFELGFRLEVYAEYEYAMVWWYMREVVCKWIFSWLDTARKYLYSEYQSELSKVQKEKAVKTKTNKMNKVEEKFKKRLATLKHIYTQGEEVMYAGMHKLCVGLQASGRIRVPELMAGQSERLRYEHRLSPLKPFGHPFHVSYDNYKNSSQIESMLASGATKCFKDAAACFTTGREALSLQKEDPRALALARVCGQNAVVCKILASGLRPDARVEFDFSDKSSPFSPTLKLV</sequence>